<evidence type="ECO:0000313" key="3">
    <source>
        <dbReference type="EMBL" id="QGW28467.1"/>
    </source>
</evidence>
<name>A0A6I6G7U9_9BACT</name>
<organism evidence="3 4">
    <name type="scientific">Phnomibacter ginsenosidimutans</name>
    <dbReference type="NCBI Taxonomy" id="2676868"/>
    <lineage>
        <taxon>Bacteria</taxon>
        <taxon>Pseudomonadati</taxon>
        <taxon>Bacteroidota</taxon>
        <taxon>Chitinophagia</taxon>
        <taxon>Chitinophagales</taxon>
        <taxon>Chitinophagaceae</taxon>
        <taxon>Phnomibacter</taxon>
    </lineage>
</organism>
<keyword evidence="4" id="KW-1185">Reference proteome</keyword>
<protein>
    <submittedName>
        <fullName evidence="3">Uncharacterized protein</fullName>
    </submittedName>
</protein>
<gene>
    <name evidence="2" type="ORF">GLV81_10465</name>
    <name evidence="3" type="ORF">GLV81_10475</name>
</gene>
<proteinExistence type="predicted"/>
<dbReference type="EMBL" id="CP046566">
    <property type="protein sequence ID" value="QGW28467.1"/>
    <property type="molecule type" value="Genomic_DNA"/>
</dbReference>
<evidence type="ECO:0000313" key="2">
    <source>
        <dbReference type="EMBL" id="QGW28465.1"/>
    </source>
</evidence>
<reference evidence="3 4" key="1">
    <citation type="submission" date="2019-11" db="EMBL/GenBank/DDBJ databases">
        <authorList>
            <person name="Im W.T."/>
        </authorList>
    </citation>
    <scope>NUCLEOTIDE SEQUENCE [LARGE SCALE GENOMIC DNA]</scope>
    <source>
        <strain evidence="3 4">SB-02</strain>
    </source>
</reference>
<evidence type="ECO:0000256" key="1">
    <source>
        <dbReference type="SAM" id="MobiDB-lite"/>
    </source>
</evidence>
<dbReference type="RefSeq" id="WP_157478820.1">
    <property type="nucleotide sequence ID" value="NZ_CP046566.1"/>
</dbReference>
<evidence type="ECO:0000313" key="4">
    <source>
        <dbReference type="Proteomes" id="UP000426027"/>
    </source>
</evidence>
<dbReference type="KEGG" id="fls:GLV81_10475"/>
<sequence>MLEDNIEMFGITNPERQSVWWMANPTQHVSAHYFFKAAVICSGLQIPNSESLLLRFSACLYLPTYQHSNQPTHQHKKAEGGNLQLH</sequence>
<dbReference type="Proteomes" id="UP000426027">
    <property type="component" value="Chromosome"/>
</dbReference>
<dbReference type="EMBL" id="CP046566">
    <property type="protein sequence ID" value="QGW28465.1"/>
    <property type="molecule type" value="Genomic_DNA"/>
</dbReference>
<feature type="region of interest" description="Disordered" evidence="1">
    <location>
        <begin position="67"/>
        <end position="86"/>
    </location>
</feature>
<dbReference type="AlphaFoldDB" id="A0A6I6G7U9"/>
<dbReference type="KEGG" id="fls:GLV81_10465"/>
<accession>A0A6I6G7U9</accession>